<keyword evidence="9" id="KW-1185">Reference proteome</keyword>
<gene>
    <name evidence="8" type="ORF">FB550_105165</name>
</gene>
<evidence type="ECO:0000256" key="1">
    <source>
        <dbReference type="ARBA" id="ARBA00001163"/>
    </source>
</evidence>
<evidence type="ECO:0000256" key="6">
    <source>
        <dbReference type="ARBA" id="ARBA00023239"/>
    </source>
</evidence>
<sequence>MYTITKLNDTTYEQFIEITGGIFEHSPWIAEQAERLKPFSSLYHLHQEMVKIVENSSFEQKLSLIKAHPNLGDRAAMTADSVQEQQGAGLQNLTPMEYNQFISMNQQYMEKFGFPFILAVRGKNKNQIYEVMKERIHHSIEVEFETALSEIYKIALLRLGEKITDITVM</sequence>
<dbReference type="PANTHER" id="PTHR43466">
    <property type="entry name" value="2-OXO-4-HYDROXY-4-CARBOXY-5-UREIDOIMIDAZOLINE DECARBOXYLASE-RELATED"/>
    <property type="match status" value="1"/>
</dbReference>
<evidence type="ECO:0000256" key="5">
    <source>
        <dbReference type="ARBA" id="ARBA00022793"/>
    </source>
</evidence>
<proteinExistence type="predicted"/>
<dbReference type="GO" id="GO:0019628">
    <property type="term" value="P:urate catabolic process"/>
    <property type="evidence" value="ECO:0007669"/>
    <property type="project" value="UniProtKB-UniPathway"/>
</dbReference>
<dbReference type="Proteomes" id="UP000319671">
    <property type="component" value="Unassembled WGS sequence"/>
</dbReference>
<dbReference type="EMBL" id="VIVN01000005">
    <property type="protein sequence ID" value="TWE01797.1"/>
    <property type="molecule type" value="Genomic_DNA"/>
</dbReference>
<keyword evidence="4" id="KW-0659">Purine metabolism</keyword>
<name>A0A561DEJ7_9BACI</name>
<dbReference type="RefSeq" id="WP_144565129.1">
    <property type="nucleotide sequence ID" value="NZ_VIVN01000005.1"/>
</dbReference>
<evidence type="ECO:0000256" key="4">
    <source>
        <dbReference type="ARBA" id="ARBA00022631"/>
    </source>
</evidence>
<evidence type="ECO:0000313" key="9">
    <source>
        <dbReference type="Proteomes" id="UP000319671"/>
    </source>
</evidence>
<dbReference type="InterPro" id="IPR017580">
    <property type="entry name" value="OHCU_decarboxylase-1"/>
</dbReference>
<dbReference type="SUPFAM" id="SSF158694">
    <property type="entry name" value="UraD-Like"/>
    <property type="match status" value="1"/>
</dbReference>
<dbReference type="PANTHER" id="PTHR43466:SF1">
    <property type="entry name" value="2-OXO-4-HYDROXY-4-CARBOXY-5-UREIDOIMIDAZOLINE DECARBOXYLASE-RELATED"/>
    <property type="match status" value="1"/>
</dbReference>
<comment type="caution">
    <text evidence="8">The sequence shown here is derived from an EMBL/GenBank/DDBJ whole genome shotgun (WGS) entry which is preliminary data.</text>
</comment>
<dbReference type="AlphaFoldDB" id="A0A561DEJ7"/>
<dbReference type="GO" id="GO:0051997">
    <property type="term" value="F:2-oxo-4-hydroxy-4-carboxy-5-ureidoimidazoline decarboxylase activity"/>
    <property type="evidence" value="ECO:0007669"/>
    <property type="project" value="UniProtKB-EC"/>
</dbReference>
<evidence type="ECO:0000259" key="7">
    <source>
        <dbReference type="Pfam" id="PF09349"/>
    </source>
</evidence>
<comment type="pathway">
    <text evidence="2">Purine metabolism; urate degradation; (S)-allantoin from urate: step 3/3.</text>
</comment>
<dbReference type="UniPathway" id="UPA00394">
    <property type="reaction ID" value="UER00652"/>
</dbReference>
<reference evidence="8 9" key="1">
    <citation type="submission" date="2019-06" db="EMBL/GenBank/DDBJ databases">
        <title>Sorghum-associated microbial communities from plants grown in Nebraska, USA.</title>
        <authorList>
            <person name="Schachtman D."/>
        </authorList>
    </citation>
    <scope>NUCLEOTIDE SEQUENCE [LARGE SCALE GENOMIC DNA]</scope>
    <source>
        <strain evidence="8 9">2482</strain>
    </source>
</reference>
<evidence type="ECO:0000256" key="3">
    <source>
        <dbReference type="ARBA" id="ARBA00012257"/>
    </source>
</evidence>
<dbReference type="EC" id="4.1.1.97" evidence="3"/>
<keyword evidence="5" id="KW-0210">Decarboxylase</keyword>
<keyword evidence="6" id="KW-0456">Lyase</keyword>
<dbReference type="NCBIfam" id="TIGR03164">
    <property type="entry name" value="UHCUDC"/>
    <property type="match status" value="1"/>
</dbReference>
<evidence type="ECO:0000313" key="8">
    <source>
        <dbReference type="EMBL" id="TWE01797.1"/>
    </source>
</evidence>
<feature type="domain" description="Oxo-4-hydroxy-4-carboxy-5-ureidoimidazoline decarboxylase" evidence="7">
    <location>
        <begin position="9"/>
        <end position="159"/>
    </location>
</feature>
<comment type="catalytic activity">
    <reaction evidence="1">
        <text>5-hydroxy-2-oxo-4-ureido-2,5-dihydro-1H-imidazole-5-carboxylate + H(+) = (S)-allantoin + CO2</text>
        <dbReference type="Rhea" id="RHEA:26301"/>
        <dbReference type="ChEBI" id="CHEBI:15378"/>
        <dbReference type="ChEBI" id="CHEBI:15678"/>
        <dbReference type="ChEBI" id="CHEBI:16526"/>
        <dbReference type="ChEBI" id="CHEBI:58639"/>
        <dbReference type="EC" id="4.1.1.97"/>
    </reaction>
</comment>
<dbReference type="InterPro" id="IPR036778">
    <property type="entry name" value="OHCU_decarboxylase_sf"/>
</dbReference>
<dbReference type="Pfam" id="PF09349">
    <property type="entry name" value="OHCU_decarbox"/>
    <property type="match status" value="1"/>
</dbReference>
<dbReference type="InterPro" id="IPR018020">
    <property type="entry name" value="OHCU_decarboxylase"/>
</dbReference>
<dbReference type="Gene3D" id="1.10.3330.10">
    <property type="entry name" value="Oxo-4-hydroxy-4-carboxy-5-ureidoimidazoline decarboxylase"/>
    <property type="match status" value="1"/>
</dbReference>
<evidence type="ECO:0000256" key="2">
    <source>
        <dbReference type="ARBA" id="ARBA00004754"/>
    </source>
</evidence>
<dbReference type="GO" id="GO:0000255">
    <property type="term" value="P:allantoin metabolic process"/>
    <property type="evidence" value="ECO:0007669"/>
    <property type="project" value="InterPro"/>
</dbReference>
<accession>A0A561DEJ7</accession>
<dbReference type="GO" id="GO:0006144">
    <property type="term" value="P:purine nucleobase metabolic process"/>
    <property type="evidence" value="ECO:0007669"/>
    <property type="project" value="UniProtKB-KW"/>
</dbReference>
<organism evidence="8 9">
    <name type="scientific">Neobacillus bataviensis</name>
    <dbReference type="NCBI Taxonomy" id="220685"/>
    <lineage>
        <taxon>Bacteria</taxon>
        <taxon>Bacillati</taxon>
        <taxon>Bacillota</taxon>
        <taxon>Bacilli</taxon>
        <taxon>Bacillales</taxon>
        <taxon>Bacillaceae</taxon>
        <taxon>Neobacillus</taxon>
    </lineage>
</organism>
<protein>
    <recommendedName>
        <fullName evidence="3">2-oxo-4-hydroxy-4-carboxy-5-ureidoimidazoline decarboxylase</fullName>
        <ecNumber evidence="3">4.1.1.97</ecNumber>
    </recommendedName>
</protein>